<dbReference type="PANTHER" id="PTHR38088:SF2">
    <property type="entry name" value="UCP029143 FAMILY PROTEIN"/>
    <property type="match status" value="1"/>
</dbReference>
<sequence length="101" mass="11513">MIPFTFYRRFEADILAGRKTITLRHGSEADVAPGDILQVSRYEDGVFFCRLRVLAVTPVAFSALNDAHARQENMTLPELKQVIQRIYPGIEHLTCIEFTLC</sequence>
<proteinExistence type="inferred from homology"/>
<comment type="caution">
    <text evidence="4">The sequence shown here is derived from an EMBL/GenBank/DDBJ whole genome shotgun (WGS) entry which is preliminary data.</text>
</comment>
<evidence type="ECO:0000313" key="5">
    <source>
        <dbReference type="Proteomes" id="UP000234503"/>
    </source>
</evidence>
<dbReference type="InterPro" id="IPR015947">
    <property type="entry name" value="PUA-like_sf"/>
</dbReference>
<comment type="catalytic activity">
    <reaction evidence="2">
        <text>N(4)-acetylcytosine + H2O = cytosine + acetate + H(+)</text>
        <dbReference type="Rhea" id="RHEA:62940"/>
        <dbReference type="ChEBI" id="CHEBI:15377"/>
        <dbReference type="ChEBI" id="CHEBI:15378"/>
        <dbReference type="ChEBI" id="CHEBI:16040"/>
        <dbReference type="ChEBI" id="CHEBI:30089"/>
        <dbReference type="ChEBI" id="CHEBI:146134"/>
        <dbReference type="EC" id="3.5.1.135"/>
    </reaction>
</comment>
<dbReference type="EC" id="3.5.1.135" evidence="2"/>
<feature type="domain" description="ASCH" evidence="3">
    <location>
        <begin position="4"/>
        <end position="101"/>
    </location>
</feature>
<comment type="function">
    <text evidence="2">Catalyzes the hydrolysis of N(4)-acetylcytidine (ac4C).</text>
</comment>
<dbReference type="SUPFAM" id="SSF88697">
    <property type="entry name" value="PUA domain-like"/>
    <property type="match status" value="1"/>
</dbReference>
<comment type="catalytic activity">
    <reaction evidence="2">
        <text>N(4)-acetylcytidine + H2O = cytidine + acetate + H(+)</text>
        <dbReference type="Rhea" id="RHEA:62932"/>
        <dbReference type="ChEBI" id="CHEBI:15377"/>
        <dbReference type="ChEBI" id="CHEBI:15378"/>
        <dbReference type="ChEBI" id="CHEBI:17562"/>
        <dbReference type="ChEBI" id="CHEBI:30089"/>
        <dbReference type="ChEBI" id="CHEBI:70989"/>
        <dbReference type="EC" id="3.5.1.135"/>
    </reaction>
</comment>
<dbReference type="SMART" id="SM01022">
    <property type="entry name" value="ASCH"/>
    <property type="match status" value="1"/>
</dbReference>
<dbReference type="HAMAP" id="MF_00684">
    <property type="entry name" value="ac4C_amidohydr"/>
    <property type="match status" value="1"/>
</dbReference>
<keyword evidence="5" id="KW-1185">Reference proteome</keyword>
<feature type="active site" description="Proton donor" evidence="2">
    <location>
        <position position="72"/>
    </location>
</feature>
<dbReference type="EMBL" id="PJZH01000001">
    <property type="protein sequence ID" value="PLR40468.1"/>
    <property type="molecule type" value="Genomic_DNA"/>
</dbReference>
<feature type="active site" description="Nucleophile" evidence="2">
    <location>
        <position position="22"/>
    </location>
</feature>
<dbReference type="NCBIfam" id="NF003443">
    <property type="entry name" value="PRK04980.1"/>
    <property type="match status" value="1"/>
</dbReference>
<evidence type="ECO:0000313" key="4">
    <source>
        <dbReference type="EMBL" id="PLR40468.1"/>
    </source>
</evidence>
<dbReference type="PANTHER" id="PTHR38088">
    <property type="entry name" value="UCP029143 FAMILY PROTEIN"/>
    <property type="match status" value="1"/>
</dbReference>
<evidence type="ECO:0000256" key="2">
    <source>
        <dbReference type="HAMAP-Rule" id="MF_00684"/>
    </source>
</evidence>
<dbReference type="InterPro" id="IPR008314">
    <property type="entry name" value="AC4CH"/>
</dbReference>
<organism evidence="4 5">
    <name type="scientific">Chimaeribacter coloradensis</name>
    <dbReference type="NCBI Taxonomy" id="2060068"/>
    <lineage>
        <taxon>Bacteria</taxon>
        <taxon>Pseudomonadati</taxon>
        <taxon>Pseudomonadota</taxon>
        <taxon>Gammaproteobacteria</taxon>
        <taxon>Enterobacterales</taxon>
        <taxon>Yersiniaceae</taxon>
        <taxon>Chimaeribacter</taxon>
    </lineage>
</organism>
<dbReference type="CDD" id="cd06552">
    <property type="entry name" value="ASCH_yqfb_like"/>
    <property type="match status" value="1"/>
</dbReference>
<dbReference type="InterPro" id="IPR007374">
    <property type="entry name" value="ASCH_domain"/>
</dbReference>
<gene>
    <name evidence="4" type="ORF">CYR32_01620</name>
</gene>
<feature type="active site" description="Proton acceptor" evidence="2">
    <location>
        <position position="19"/>
    </location>
</feature>
<dbReference type="OrthoDB" id="8590202at2"/>
<name>A0A2N5ED67_9GAMM</name>
<dbReference type="Pfam" id="PF04266">
    <property type="entry name" value="ASCH"/>
    <property type="match status" value="1"/>
</dbReference>
<keyword evidence="1 2" id="KW-0378">Hydrolase</keyword>
<dbReference type="GO" id="GO:0016813">
    <property type="term" value="F:hydrolase activity, acting on carbon-nitrogen (but not peptide) bonds, in linear amidines"/>
    <property type="evidence" value="ECO:0007669"/>
    <property type="project" value="UniProtKB-UniRule"/>
</dbReference>
<evidence type="ECO:0000256" key="1">
    <source>
        <dbReference type="ARBA" id="ARBA00022801"/>
    </source>
</evidence>
<accession>A0A2N5ED67</accession>
<evidence type="ECO:0000259" key="3">
    <source>
        <dbReference type="SMART" id="SM01022"/>
    </source>
</evidence>
<reference evidence="4 5" key="1">
    <citation type="submission" date="2017-12" db="EMBL/GenBank/DDBJ databases">
        <title>Characterization of six clinical isolates of Enterochimera gen. nov., a novel genus of the Yersiniaciae family and the three species Enterochimera arupensis sp. nov., Enterochimera coloradensis sp. nov, and Enterochimera californica sp. nov.</title>
        <authorList>
            <person name="Rossi A."/>
            <person name="Fisher M."/>
        </authorList>
    </citation>
    <scope>NUCLEOTIDE SEQUENCE [LARGE SCALE GENOMIC DNA]</scope>
    <source>
        <strain evidence="5">2016-Iso4</strain>
    </source>
</reference>
<dbReference type="PIRSF" id="PIRSF029143">
    <property type="entry name" value="UCP029143"/>
    <property type="match status" value="1"/>
</dbReference>
<dbReference type="GO" id="GO:0005829">
    <property type="term" value="C:cytosol"/>
    <property type="evidence" value="ECO:0007669"/>
    <property type="project" value="TreeGrafter"/>
</dbReference>
<comment type="catalytic activity">
    <reaction evidence="2">
        <text>N(4)-acetyl-2'-deoxycytidine + H2O = 2'-deoxycytidine + acetate + H(+)</text>
        <dbReference type="Rhea" id="RHEA:62936"/>
        <dbReference type="ChEBI" id="CHEBI:15377"/>
        <dbReference type="ChEBI" id="CHEBI:15378"/>
        <dbReference type="ChEBI" id="CHEBI:15698"/>
        <dbReference type="ChEBI" id="CHEBI:30089"/>
        <dbReference type="ChEBI" id="CHEBI:146133"/>
        <dbReference type="EC" id="3.5.1.135"/>
    </reaction>
</comment>
<protein>
    <recommendedName>
        <fullName evidence="2">N(4)-acetylcytidine amidohydrolase</fullName>
        <shortName evidence="2">ac4C amidohydrolase</shortName>
        <ecNumber evidence="2">3.5.1.135</ecNumber>
    </recommendedName>
</protein>
<dbReference type="Gene3D" id="2.30.130.30">
    <property type="entry name" value="Hypothetical protein"/>
    <property type="match status" value="1"/>
</dbReference>
<dbReference type="AlphaFoldDB" id="A0A2N5ED67"/>
<dbReference type="Proteomes" id="UP000234503">
    <property type="component" value="Unassembled WGS sequence"/>
</dbReference>
<dbReference type="RefSeq" id="WP_101821876.1">
    <property type="nucleotide sequence ID" value="NZ_PJZH01000001.1"/>
</dbReference>
<comment type="similarity">
    <text evidence="2">Belongs to the N(4)-acetylcytidine amidohydrolase family.</text>
</comment>